<proteinExistence type="predicted"/>
<accession>A0A4Y9P3K2</accession>
<dbReference type="AlphaFoldDB" id="A0A4Y9P3K2"/>
<organism evidence="1 2">
    <name type="scientific">Bradyrhizobium frederickii</name>
    <dbReference type="NCBI Taxonomy" id="2560054"/>
    <lineage>
        <taxon>Bacteria</taxon>
        <taxon>Pseudomonadati</taxon>
        <taxon>Pseudomonadota</taxon>
        <taxon>Alphaproteobacteria</taxon>
        <taxon>Hyphomicrobiales</taxon>
        <taxon>Nitrobacteraceae</taxon>
        <taxon>Bradyrhizobium</taxon>
    </lineage>
</organism>
<evidence type="ECO:0000313" key="1">
    <source>
        <dbReference type="EMBL" id="TFV74112.1"/>
    </source>
</evidence>
<reference evidence="1 2" key="1">
    <citation type="submission" date="2019-03" db="EMBL/GenBank/DDBJ databases">
        <title>Bradyrhizobium strains diversity.</title>
        <authorList>
            <person name="Urquiaga M.C.O."/>
            <person name="Hungria M."/>
            <person name="Delamuta J.R.M."/>
            <person name="Klepa M.S."/>
        </authorList>
    </citation>
    <scope>NUCLEOTIDE SEQUENCE [LARGE SCALE GENOMIC DNA]</scope>
    <source>
        <strain evidence="1 2">CNPSo 3426</strain>
    </source>
</reference>
<dbReference type="Proteomes" id="UP000297700">
    <property type="component" value="Unassembled WGS sequence"/>
</dbReference>
<dbReference type="RefSeq" id="WP_135164911.1">
    <property type="nucleotide sequence ID" value="NZ_SPQS01000010.1"/>
</dbReference>
<protein>
    <submittedName>
        <fullName evidence="1">Uncharacterized protein</fullName>
    </submittedName>
</protein>
<evidence type="ECO:0000313" key="2">
    <source>
        <dbReference type="Proteomes" id="UP000297700"/>
    </source>
</evidence>
<gene>
    <name evidence="1" type="ORF">E4K64_19155</name>
</gene>
<dbReference type="EMBL" id="SPQS01000010">
    <property type="protein sequence ID" value="TFV74112.1"/>
    <property type="molecule type" value="Genomic_DNA"/>
</dbReference>
<sequence length="75" mass="8546">MAKQLDRCHRWPACICGEKWSFFQDAPTEAFAEAEPIIAATLACVSARCPDPRFRAHAAVQLLNPIFSEWKERLQ</sequence>
<name>A0A4Y9P3K2_9BRAD</name>
<comment type="caution">
    <text evidence="1">The sequence shown here is derived from an EMBL/GenBank/DDBJ whole genome shotgun (WGS) entry which is preliminary data.</text>
</comment>